<dbReference type="EMBL" id="CM044702">
    <property type="protein sequence ID" value="KAI5676690.1"/>
    <property type="molecule type" value="Genomic_DNA"/>
</dbReference>
<proteinExistence type="predicted"/>
<name>A0ACC0BVJ7_CATRO</name>
<keyword evidence="2" id="KW-1185">Reference proteome</keyword>
<organism evidence="1 2">
    <name type="scientific">Catharanthus roseus</name>
    <name type="common">Madagascar periwinkle</name>
    <name type="synonym">Vinca rosea</name>
    <dbReference type="NCBI Taxonomy" id="4058"/>
    <lineage>
        <taxon>Eukaryota</taxon>
        <taxon>Viridiplantae</taxon>
        <taxon>Streptophyta</taxon>
        <taxon>Embryophyta</taxon>
        <taxon>Tracheophyta</taxon>
        <taxon>Spermatophyta</taxon>
        <taxon>Magnoliopsida</taxon>
        <taxon>eudicotyledons</taxon>
        <taxon>Gunneridae</taxon>
        <taxon>Pentapetalae</taxon>
        <taxon>asterids</taxon>
        <taxon>lamiids</taxon>
        <taxon>Gentianales</taxon>
        <taxon>Apocynaceae</taxon>
        <taxon>Rauvolfioideae</taxon>
        <taxon>Vinceae</taxon>
        <taxon>Catharanthinae</taxon>
        <taxon>Catharanthus</taxon>
    </lineage>
</organism>
<accession>A0ACC0BVJ7</accession>
<reference evidence="2" key="1">
    <citation type="journal article" date="2023" name="Nat. Plants">
        <title>Single-cell RNA sequencing provides a high-resolution roadmap for understanding the multicellular compartmentation of specialized metabolism.</title>
        <authorList>
            <person name="Sun S."/>
            <person name="Shen X."/>
            <person name="Li Y."/>
            <person name="Li Y."/>
            <person name="Wang S."/>
            <person name="Li R."/>
            <person name="Zhang H."/>
            <person name="Shen G."/>
            <person name="Guo B."/>
            <person name="Wei J."/>
            <person name="Xu J."/>
            <person name="St-Pierre B."/>
            <person name="Chen S."/>
            <person name="Sun C."/>
        </authorList>
    </citation>
    <scope>NUCLEOTIDE SEQUENCE [LARGE SCALE GENOMIC DNA]</scope>
</reference>
<protein>
    <submittedName>
        <fullName evidence="1">Uncharacterized protein</fullName>
    </submittedName>
</protein>
<gene>
    <name evidence="1" type="ORF">M9H77_07640</name>
</gene>
<comment type="caution">
    <text evidence="1">The sequence shown here is derived from an EMBL/GenBank/DDBJ whole genome shotgun (WGS) entry which is preliminary data.</text>
</comment>
<evidence type="ECO:0000313" key="2">
    <source>
        <dbReference type="Proteomes" id="UP001060085"/>
    </source>
</evidence>
<sequence length="98" mass="10523">MLCGSGYFLAGWVRRGPPARVAQGGLAGIDYGMPELVPMTPFKVPDSVLLRGTQVHYSAAVDLAEEYGFYSSCLVRPLDTAGRLTAKTTLMRGTLEAQ</sequence>
<evidence type="ECO:0000313" key="1">
    <source>
        <dbReference type="EMBL" id="KAI5676690.1"/>
    </source>
</evidence>
<dbReference type="Proteomes" id="UP001060085">
    <property type="component" value="Linkage Group LG02"/>
</dbReference>